<dbReference type="AlphaFoldDB" id="A0A6P0UC09"/>
<comment type="caution">
    <text evidence="1">The sequence shown here is derived from an EMBL/GenBank/DDBJ whole genome shotgun (WGS) entry which is preliminary data.</text>
</comment>
<dbReference type="EMBL" id="JAABOP010000001">
    <property type="protein sequence ID" value="NER10030.1"/>
    <property type="molecule type" value="Genomic_DNA"/>
</dbReference>
<evidence type="ECO:0000313" key="1">
    <source>
        <dbReference type="EMBL" id="NER10030.1"/>
    </source>
</evidence>
<proteinExistence type="predicted"/>
<dbReference type="RefSeq" id="WP_163692054.1">
    <property type="nucleotide sequence ID" value="NZ_FXTW01000001.1"/>
</dbReference>
<organism evidence="1 2">
    <name type="scientific">Muriicola jejuensis</name>
    <dbReference type="NCBI Taxonomy" id="504488"/>
    <lineage>
        <taxon>Bacteria</taxon>
        <taxon>Pseudomonadati</taxon>
        <taxon>Bacteroidota</taxon>
        <taxon>Flavobacteriia</taxon>
        <taxon>Flavobacteriales</taxon>
        <taxon>Flavobacteriaceae</taxon>
        <taxon>Muriicola</taxon>
    </lineage>
</organism>
<evidence type="ECO:0000313" key="2">
    <source>
        <dbReference type="Proteomes" id="UP000468443"/>
    </source>
</evidence>
<reference evidence="1 2" key="1">
    <citation type="submission" date="2020-01" db="EMBL/GenBank/DDBJ databases">
        <title>Muriicola jejuensis KCTC 22299.</title>
        <authorList>
            <person name="Wang G."/>
        </authorList>
    </citation>
    <scope>NUCLEOTIDE SEQUENCE [LARGE SCALE GENOMIC DNA]</scope>
    <source>
        <strain evidence="1 2">KCTC 22299</strain>
    </source>
</reference>
<protein>
    <recommendedName>
        <fullName evidence="3">NurA domain-containing protein</fullName>
    </recommendedName>
</protein>
<name>A0A6P0UC09_9FLAO</name>
<evidence type="ECO:0008006" key="3">
    <source>
        <dbReference type="Google" id="ProtNLM"/>
    </source>
</evidence>
<sequence length="435" mass="49978">MPYEAGGRLGAERASKLSHIDVVNSPLVNKLIEEFEHPIDLESLGEINLENIPEDQKVFSHVFAVDGSIQHIDSGQGKVLRQMAFVKTALYRLDQNRLSKMDPFAPHPLAIRALMNESAMFHATVFPLRNIRLGQNSVYDSIREIIFESLNDPKLEDETFSIFETLKWLAYQKWDGKTNRSPSFQCPHCERDIEGLSYDHDKENCIHCGQEVYLSDMLGFHLEMGEDSAPGSVASSYMMIHETLFLFAGIRYLWQSGQRDLFDKCLFLKDGPLNLRSQYVKLIDPIRNFLKFAFEQGTIIYLCGQEKTGMFVDHLNLISRKLKPNTYFIPDNDYIRSHVQQRKAEEQYGYRTNYGNKLFVKIGDHHQMVIMIATGSYKNSKSKDDFIGFDRIVGTLKYFLSFRHENALVPIEMAHGVASLSTYPSAQIFRLFANL</sequence>
<gene>
    <name evidence="1" type="ORF">GWK09_05855</name>
</gene>
<dbReference type="Proteomes" id="UP000468443">
    <property type="component" value="Unassembled WGS sequence"/>
</dbReference>
<accession>A0A6P0UC09</accession>
<keyword evidence="2" id="KW-1185">Reference proteome</keyword>